<dbReference type="GO" id="GO:0009030">
    <property type="term" value="F:thiamine-phosphate kinase activity"/>
    <property type="evidence" value="ECO:0007669"/>
    <property type="project" value="UniProtKB-UniRule"/>
</dbReference>
<reference evidence="6 7" key="1">
    <citation type="journal article" date="2016" name="Genome Announc.">
        <title>First Complete Genome Sequence of a Subdivision 6 Acidobacterium Strain.</title>
        <authorList>
            <person name="Huang S."/>
            <person name="Vieira S."/>
            <person name="Bunk B."/>
            <person name="Riedel T."/>
            <person name="Sproer C."/>
            <person name="Overmann J."/>
        </authorList>
    </citation>
    <scope>NUCLEOTIDE SEQUENCE [LARGE SCALE GENOMIC DNA]</scope>
    <source>
        <strain evidence="7">DSM 100886 HEG_-6_39</strain>
    </source>
</reference>
<evidence type="ECO:0000256" key="3">
    <source>
        <dbReference type="SAM" id="MobiDB-lite"/>
    </source>
</evidence>
<gene>
    <name evidence="2 6" type="primary">thiL</name>
    <name evidence="6" type="ORF">LuPra_02845</name>
</gene>
<dbReference type="InterPro" id="IPR006283">
    <property type="entry name" value="ThiL-like"/>
</dbReference>
<feature type="binding site" evidence="2">
    <location>
        <position position="48"/>
    </location>
    <ligand>
        <name>Mg(2+)</name>
        <dbReference type="ChEBI" id="CHEBI:18420"/>
        <label>4</label>
    </ligand>
</feature>
<evidence type="ECO:0000313" key="7">
    <source>
        <dbReference type="Proteomes" id="UP000076079"/>
    </source>
</evidence>
<protein>
    <recommendedName>
        <fullName evidence="2">Thiamine-monophosphate kinase</fullName>
        <shortName evidence="2">TMP kinase</shortName>
        <shortName evidence="2">Thiamine-phosphate kinase</shortName>
        <ecNumber evidence="2">2.7.4.16</ecNumber>
    </recommendedName>
</protein>
<feature type="binding site" evidence="2">
    <location>
        <position position="94"/>
    </location>
    <ligand>
        <name>Mg(2+)</name>
        <dbReference type="ChEBI" id="CHEBI:18420"/>
        <label>3</label>
    </ligand>
</feature>
<feature type="binding site" evidence="2">
    <location>
        <position position="264"/>
    </location>
    <ligand>
        <name>ATP</name>
        <dbReference type="ChEBI" id="CHEBI:30616"/>
    </ligand>
</feature>
<feature type="binding site" evidence="2">
    <location>
        <position position="48"/>
    </location>
    <ligand>
        <name>Mg(2+)</name>
        <dbReference type="ChEBI" id="CHEBI:18420"/>
        <label>3</label>
    </ligand>
</feature>
<keyword evidence="2" id="KW-0547">Nucleotide-binding</keyword>
<dbReference type="EMBL" id="CP015136">
    <property type="protein sequence ID" value="AMY09625.1"/>
    <property type="molecule type" value="Genomic_DNA"/>
</dbReference>
<keyword evidence="2" id="KW-0460">Magnesium</keyword>
<dbReference type="GO" id="GO:0005524">
    <property type="term" value="F:ATP binding"/>
    <property type="evidence" value="ECO:0007669"/>
    <property type="project" value="UniProtKB-UniRule"/>
</dbReference>
<feature type="binding site" evidence="2">
    <location>
        <position position="167"/>
    </location>
    <ligand>
        <name>ATP</name>
        <dbReference type="ChEBI" id="CHEBI:30616"/>
    </ligand>
</feature>
<evidence type="ECO:0000256" key="2">
    <source>
        <dbReference type="HAMAP-Rule" id="MF_02128"/>
    </source>
</evidence>
<dbReference type="InterPro" id="IPR036676">
    <property type="entry name" value="PurM-like_C_sf"/>
</dbReference>
<evidence type="ECO:0000259" key="5">
    <source>
        <dbReference type="Pfam" id="PF02769"/>
    </source>
</evidence>
<comment type="pathway">
    <text evidence="2">Cofactor biosynthesis; thiamine diphosphate biosynthesis; thiamine diphosphate from thiamine phosphate: step 1/1.</text>
</comment>
<dbReference type="PATRIC" id="fig|1813736.3.peg.3036"/>
<proteinExistence type="inferred from homology"/>
<name>A0A143PLZ4_LUTPR</name>
<keyword evidence="2" id="KW-0067">ATP-binding</keyword>
<comment type="miscellaneous">
    <text evidence="2">Reaction mechanism of ThiL seems to utilize a direct, inline transfer of the gamma-phosphate of ATP to TMP rather than a phosphorylated enzyme intermediate.</text>
</comment>
<feature type="binding site" evidence="2">
    <location>
        <position position="64"/>
    </location>
    <ligand>
        <name>Mg(2+)</name>
        <dbReference type="ChEBI" id="CHEBI:18420"/>
        <label>1</label>
    </ligand>
</feature>
<dbReference type="STRING" id="1855912.LuPra_02845"/>
<dbReference type="GO" id="GO:0009229">
    <property type="term" value="P:thiamine diphosphate biosynthetic process"/>
    <property type="evidence" value="ECO:0007669"/>
    <property type="project" value="UniProtKB-UniRule"/>
</dbReference>
<comment type="function">
    <text evidence="2">Catalyzes the ATP-dependent phosphorylation of thiamine-monophosphate (TMP) to form thiamine-pyrophosphate (TPP), the active form of vitamin B1.</text>
</comment>
<dbReference type="Gene3D" id="3.30.1330.10">
    <property type="entry name" value="PurM-like, N-terminal domain"/>
    <property type="match status" value="1"/>
</dbReference>
<dbReference type="KEGG" id="abac:LuPra_02845"/>
<feature type="binding site" evidence="2">
    <location>
        <position position="65"/>
    </location>
    <ligand>
        <name>Mg(2+)</name>
        <dbReference type="ChEBI" id="CHEBI:18420"/>
        <label>2</label>
    </ligand>
</feature>
<dbReference type="InterPro" id="IPR010918">
    <property type="entry name" value="PurM-like_C_dom"/>
</dbReference>
<dbReference type="PANTHER" id="PTHR30270">
    <property type="entry name" value="THIAMINE-MONOPHOSPHATE KINASE"/>
    <property type="match status" value="1"/>
</dbReference>
<comment type="similarity">
    <text evidence="2">Belongs to the thiamine-monophosphate kinase family.</text>
</comment>
<dbReference type="PANTHER" id="PTHR30270:SF0">
    <property type="entry name" value="THIAMINE-MONOPHOSPHATE KINASE"/>
    <property type="match status" value="1"/>
</dbReference>
<sequence>MMAAGLPGWDHDVSATCAQVGEHALIRWIASAVGSASSADVLLGIGDDAAVVVPRRNHVDVLTTDVQVDGVHFTRAFCGAADVGHRALHVNLSDVAAMGAQPRVALLSLGLPADLEARWVADLVTGLVTAARAARVQLVGGNISRAPMLFVDVTVSGAAKPRHLLRRSGARPGDELYVSGTVGAAAAGLAWLQSAIGRAGSPSRPSPQGAETDAAEPGDGRFGERALPSAIEAALTRYRRPEARVSLGLQVGRNKAASACIDTSDGLADALRQLAGASGVGVRVDAAAVPVDPAVTELALRTNEDRDALAWSGGEDYELLFAVPRRARRRFLHASGRKGLPPVTRIGMCTREADCLIVQADGRESPLPGGFEHFSSVDSVAGGRIPEAGA</sequence>
<feature type="domain" description="PurM-like C-terminal" evidence="5">
    <location>
        <begin position="250"/>
        <end position="351"/>
    </location>
</feature>
<dbReference type="Proteomes" id="UP000076079">
    <property type="component" value="Chromosome"/>
</dbReference>
<feature type="binding site" evidence="2">
    <location>
        <position position="94"/>
    </location>
    <ligand>
        <name>Mg(2+)</name>
        <dbReference type="ChEBI" id="CHEBI:18420"/>
        <label>4</label>
    </ligand>
</feature>
<accession>A0A143PLZ4</accession>
<dbReference type="GO" id="GO:0000287">
    <property type="term" value="F:magnesium ion binding"/>
    <property type="evidence" value="ECO:0007669"/>
    <property type="project" value="UniProtKB-UniRule"/>
</dbReference>
<evidence type="ECO:0000313" key="6">
    <source>
        <dbReference type="EMBL" id="AMY09625.1"/>
    </source>
</evidence>
<dbReference type="Pfam" id="PF00586">
    <property type="entry name" value="AIRS"/>
    <property type="match status" value="1"/>
</dbReference>
<evidence type="ECO:0000259" key="4">
    <source>
        <dbReference type="Pfam" id="PF00586"/>
    </source>
</evidence>
<feature type="binding site" evidence="2">
    <location>
        <position position="94"/>
    </location>
    <ligand>
        <name>Mg(2+)</name>
        <dbReference type="ChEBI" id="CHEBI:18420"/>
        <label>2</label>
    </ligand>
</feature>
<feature type="binding site" evidence="2">
    <location>
        <position position="142"/>
    </location>
    <ligand>
        <name>Mg(2+)</name>
        <dbReference type="ChEBI" id="CHEBI:18420"/>
        <label>1</label>
    </ligand>
</feature>
<dbReference type="EC" id="2.7.4.16" evidence="2"/>
<comment type="catalytic activity">
    <reaction evidence="2">
        <text>thiamine phosphate + ATP = thiamine diphosphate + ADP</text>
        <dbReference type="Rhea" id="RHEA:15913"/>
        <dbReference type="ChEBI" id="CHEBI:30616"/>
        <dbReference type="ChEBI" id="CHEBI:37575"/>
        <dbReference type="ChEBI" id="CHEBI:58937"/>
        <dbReference type="ChEBI" id="CHEBI:456216"/>
        <dbReference type="EC" id="2.7.4.16"/>
    </reaction>
</comment>
<dbReference type="Gene3D" id="3.90.650.10">
    <property type="entry name" value="PurM-like C-terminal domain"/>
    <property type="match status" value="1"/>
</dbReference>
<feature type="binding site" evidence="2">
    <location>
        <position position="63"/>
    </location>
    <ligand>
        <name>Mg(2+)</name>
        <dbReference type="ChEBI" id="CHEBI:18420"/>
        <label>4</label>
    </ligand>
</feature>
<reference evidence="7" key="2">
    <citation type="submission" date="2016-04" db="EMBL/GenBank/DDBJ databases">
        <title>First Complete Genome Sequence of a Subdivision 6 Acidobacterium.</title>
        <authorList>
            <person name="Huang S."/>
            <person name="Vieira S."/>
            <person name="Bunk B."/>
            <person name="Riedel T."/>
            <person name="Sproeer C."/>
            <person name="Overmann J."/>
        </authorList>
    </citation>
    <scope>NUCLEOTIDE SEQUENCE [LARGE SCALE GENOMIC DNA]</scope>
    <source>
        <strain evidence="7">DSM 100886 HEG_-6_39</strain>
    </source>
</reference>
<comment type="caution">
    <text evidence="2">Lacks conserved residue(s) required for the propagation of feature annotation.</text>
</comment>
<dbReference type="AlphaFoldDB" id="A0A143PLZ4"/>
<dbReference type="NCBIfam" id="TIGR01379">
    <property type="entry name" value="thiL"/>
    <property type="match status" value="1"/>
</dbReference>
<dbReference type="SUPFAM" id="SSF56042">
    <property type="entry name" value="PurM C-terminal domain-like"/>
    <property type="match status" value="1"/>
</dbReference>
<dbReference type="InterPro" id="IPR036921">
    <property type="entry name" value="PurM-like_N_sf"/>
</dbReference>
<dbReference type="InterPro" id="IPR016188">
    <property type="entry name" value="PurM-like_N"/>
</dbReference>
<keyword evidence="2 6" id="KW-0418">Kinase</keyword>
<dbReference type="GO" id="GO:0009228">
    <property type="term" value="P:thiamine biosynthetic process"/>
    <property type="evidence" value="ECO:0007669"/>
    <property type="project" value="UniProtKB-KW"/>
</dbReference>
<keyword evidence="2" id="KW-0479">Metal-binding</keyword>
<dbReference type="Pfam" id="PF02769">
    <property type="entry name" value="AIRS_C"/>
    <property type="match status" value="1"/>
</dbReference>
<keyword evidence="7" id="KW-1185">Reference proteome</keyword>
<feature type="binding site" evidence="2">
    <location>
        <position position="371"/>
    </location>
    <ligand>
        <name>substrate</name>
    </ligand>
</feature>
<feature type="binding site" evidence="2">
    <location>
        <position position="315"/>
    </location>
    <ligand>
        <name>substrate</name>
    </ligand>
</feature>
<feature type="region of interest" description="Disordered" evidence="3">
    <location>
        <begin position="198"/>
        <end position="223"/>
    </location>
</feature>
<feature type="binding site" evidence="2">
    <location>
        <begin position="141"/>
        <end position="142"/>
    </location>
    <ligand>
        <name>ATP</name>
        <dbReference type="ChEBI" id="CHEBI:30616"/>
    </ligand>
</feature>
<feature type="binding site" evidence="2">
    <location>
        <position position="265"/>
    </location>
    <ligand>
        <name>Mg(2+)</name>
        <dbReference type="ChEBI" id="CHEBI:18420"/>
        <label>5</label>
    </ligand>
</feature>
<dbReference type="HAMAP" id="MF_02128">
    <property type="entry name" value="TMP_kinase"/>
    <property type="match status" value="1"/>
</dbReference>
<feature type="binding site" evidence="2">
    <location>
        <position position="262"/>
    </location>
    <ligand>
        <name>Mg(2+)</name>
        <dbReference type="ChEBI" id="CHEBI:18420"/>
        <label>3</label>
    </ligand>
</feature>
<organism evidence="6 7">
    <name type="scientific">Luteitalea pratensis</name>
    <dbReference type="NCBI Taxonomy" id="1855912"/>
    <lineage>
        <taxon>Bacteria</taxon>
        <taxon>Pseudomonadati</taxon>
        <taxon>Acidobacteriota</taxon>
        <taxon>Vicinamibacteria</taxon>
        <taxon>Vicinamibacterales</taxon>
        <taxon>Vicinamibacteraceae</taxon>
        <taxon>Luteitalea</taxon>
    </lineage>
</organism>
<evidence type="ECO:0000256" key="1">
    <source>
        <dbReference type="ARBA" id="ARBA00022977"/>
    </source>
</evidence>
<keyword evidence="2 6" id="KW-0808">Transferase</keyword>
<feature type="domain" description="PurM-like N-terminal" evidence="4">
    <location>
        <begin position="46"/>
        <end position="158"/>
    </location>
</feature>
<dbReference type="UniPathway" id="UPA00060">
    <property type="reaction ID" value="UER00142"/>
</dbReference>
<feature type="binding site" evidence="2">
    <location>
        <position position="65"/>
    </location>
    <ligand>
        <name>Mg(2+)</name>
        <dbReference type="ChEBI" id="CHEBI:18420"/>
        <label>1</label>
    </ligand>
</feature>
<dbReference type="CDD" id="cd02194">
    <property type="entry name" value="ThiL"/>
    <property type="match status" value="1"/>
</dbReference>
<feature type="binding site" evidence="2">
    <location>
        <position position="72"/>
    </location>
    <ligand>
        <name>substrate</name>
    </ligand>
</feature>
<keyword evidence="1 2" id="KW-0784">Thiamine biosynthesis</keyword>
<dbReference type="SUPFAM" id="SSF55326">
    <property type="entry name" value="PurM N-terminal domain-like"/>
    <property type="match status" value="1"/>
</dbReference>